<dbReference type="Proteomes" id="UP000694844">
    <property type="component" value="Chromosome 3"/>
</dbReference>
<sequence>MDIYRRACFLLSFVLCSLAQQEWSQFMNVTKTEDFARFIRKNGRPLNLAELFNSDEGRQVVSGGLSMADLAQYDYCSPRYQTVVIPRDTDPNIVYFPPCTRVLRCGGCAPAEVLACEPKQTSVKQVVVVRSRISYPGSPDSDFEALEAKQIVEHNSCEPQCKIKPHNCNPQQIYIARECRCMCRSRNRCPTDRHVWDEETCLCKCAQRNDNCPGFSHFSDSTCRCELRQGVSGMTDEEIRNLVALASQVTTPTTPTPTTAAPTLPPLILNIPNAPCRPVAPCPAGTTPRTSPINGRCQCMLQFRFPGLPPLRRRRHALLRPQFQRN</sequence>
<dbReference type="Gene3D" id="2.10.90.10">
    <property type="entry name" value="Cystine-knot cytokines"/>
    <property type="match status" value="1"/>
</dbReference>
<dbReference type="PANTHER" id="PTHR11633:SF1">
    <property type="entry name" value="LD28763P"/>
    <property type="match status" value="1"/>
</dbReference>
<dbReference type="PROSITE" id="PS50278">
    <property type="entry name" value="PDGF_2"/>
    <property type="match status" value="1"/>
</dbReference>
<comment type="subcellular location">
    <subcellularLocation>
        <location evidence="1">Secreted</location>
    </subcellularLocation>
</comment>
<dbReference type="GO" id="GO:0005615">
    <property type="term" value="C:extracellular space"/>
    <property type="evidence" value="ECO:0007669"/>
    <property type="project" value="TreeGrafter"/>
</dbReference>
<dbReference type="RefSeq" id="XP_022327278.1">
    <property type="nucleotide sequence ID" value="XM_022471570.1"/>
</dbReference>
<feature type="chain" id="PRO_5034726147" evidence="8">
    <location>
        <begin position="20"/>
        <end position="326"/>
    </location>
</feature>
<proteinExistence type="inferred from homology"/>
<dbReference type="GO" id="GO:0070851">
    <property type="term" value="F:growth factor receptor binding"/>
    <property type="evidence" value="ECO:0007669"/>
    <property type="project" value="TreeGrafter"/>
</dbReference>
<dbReference type="OrthoDB" id="8878063at2759"/>
<evidence type="ECO:0000256" key="5">
    <source>
        <dbReference type="ARBA" id="ARBA00023030"/>
    </source>
</evidence>
<dbReference type="GO" id="GO:0016020">
    <property type="term" value="C:membrane"/>
    <property type="evidence" value="ECO:0007669"/>
    <property type="project" value="InterPro"/>
</dbReference>
<dbReference type="InterPro" id="IPR004153">
    <property type="entry name" value="CXCXC_repeat"/>
</dbReference>
<evidence type="ECO:0000256" key="4">
    <source>
        <dbReference type="ARBA" id="ARBA00022729"/>
    </source>
</evidence>
<feature type="signal peptide" evidence="8">
    <location>
        <begin position="1"/>
        <end position="19"/>
    </location>
</feature>
<accession>A0A8B8DHB0</accession>
<gene>
    <name evidence="11" type="primary">LOC111126735</name>
</gene>
<reference evidence="11" key="1">
    <citation type="submission" date="2025-08" db="UniProtKB">
        <authorList>
            <consortium name="RefSeq"/>
        </authorList>
    </citation>
    <scope>IDENTIFICATION</scope>
    <source>
        <tissue evidence="11">Whole sample</tissue>
    </source>
</reference>
<dbReference type="PANTHER" id="PTHR11633">
    <property type="entry name" value="PLATELET-DERIVED GROWTH FACTOR"/>
    <property type="match status" value="1"/>
</dbReference>
<keyword evidence="3" id="KW-0964">Secreted</keyword>
<keyword evidence="10" id="KW-1185">Reference proteome</keyword>
<dbReference type="SMART" id="SM00141">
    <property type="entry name" value="PDGF"/>
    <property type="match status" value="1"/>
</dbReference>
<evidence type="ECO:0000256" key="6">
    <source>
        <dbReference type="ARBA" id="ARBA00023246"/>
    </source>
</evidence>
<feature type="domain" description="Platelet-derived growth factor (PDGF) family profile" evidence="9">
    <location>
        <begin position="63"/>
        <end position="158"/>
    </location>
</feature>
<dbReference type="GO" id="GO:0008083">
    <property type="term" value="F:growth factor activity"/>
    <property type="evidence" value="ECO:0007669"/>
    <property type="project" value="UniProtKB-KW"/>
</dbReference>
<evidence type="ECO:0000256" key="2">
    <source>
        <dbReference type="ARBA" id="ARBA00006686"/>
    </source>
</evidence>
<dbReference type="GO" id="GO:0051781">
    <property type="term" value="P:positive regulation of cell division"/>
    <property type="evidence" value="ECO:0007669"/>
    <property type="project" value="UniProtKB-KW"/>
</dbReference>
<dbReference type="GO" id="GO:0008284">
    <property type="term" value="P:positive regulation of cell population proliferation"/>
    <property type="evidence" value="ECO:0007669"/>
    <property type="project" value="TreeGrafter"/>
</dbReference>
<keyword evidence="6" id="KW-0497">Mitogen</keyword>
<evidence type="ECO:0000256" key="7">
    <source>
        <dbReference type="RuleBase" id="RU003818"/>
    </source>
</evidence>
<protein>
    <submittedName>
        <fullName evidence="11">Vascular endothelial growth factor C-like isoform X1</fullName>
    </submittedName>
</protein>
<dbReference type="Pfam" id="PF00341">
    <property type="entry name" value="PDGF"/>
    <property type="match status" value="1"/>
</dbReference>
<comment type="similarity">
    <text evidence="2 7">Belongs to the PDGF/VEGF growth factor family.</text>
</comment>
<dbReference type="KEGG" id="cvn:111126735"/>
<dbReference type="Pfam" id="PF03128">
    <property type="entry name" value="CXCXC"/>
    <property type="match status" value="1"/>
</dbReference>
<evidence type="ECO:0000313" key="10">
    <source>
        <dbReference type="Proteomes" id="UP000694844"/>
    </source>
</evidence>
<evidence type="ECO:0000256" key="3">
    <source>
        <dbReference type="ARBA" id="ARBA00022525"/>
    </source>
</evidence>
<dbReference type="GeneID" id="111126735"/>
<dbReference type="InterPro" id="IPR029034">
    <property type="entry name" value="Cystine-knot_cytokine"/>
</dbReference>
<dbReference type="SUPFAM" id="SSF57501">
    <property type="entry name" value="Cystine-knot cytokines"/>
    <property type="match status" value="1"/>
</dbReference>
<keyword evidence="5 7" id="KW-0339">Growth factor</keyword>
<evidence type="ECO:0000313" key="11">
    <source>
        <dbReference type="RefSeq" id="XP_022327278.1"/>
    </source>
</evidence>
<dbReference type="InterPro" id="IPR000072">
    <property type="entry name" value="PDGF/VEGF_dom"/>
</dbReference>
<evidence type="ECO:0000259" key="9">
    <source>
        <dbReference type="PROSITE" id="PS50278"/>
    </source>
</evidence>
<organism evidence="10 11">
    <name type="scientific">Crassostrea virginica</name>
    <name type="common">Eastern oyster</name>
    <dbReference type="NCBI Taxonomy" id="6565"/>
    <lineage>
        <taxon>Eukaryota</taxon>
        <taxon>Metazoa</taxon>
        <taxon>Spiralia</taxon>
        <taxon>Lophotrochozoa</taxon>
        <taxon>Mollusca</taxon>
        <taxon>Bivalvia</taxon>
        <taxon>Autobranchia</taxon>
        <taxon>Pteriomorphia</taxon>
        <taxon>Ostreida</taxon>
        <taxon>Ostreoidea</taxon>
        <taxon>Ostreidae</taxon>
        <taxon>Crassostrea</taxon>
    </lineage>
</organism>
<name>A0A8B8DHB0_CRAVI</name>
<evidence type="ECO:0000256" key="1">
    <source>
        <dbReference type="ARBA" id="ARBA00004613"/>
    </source>
</evidence>
<keyword evidence="4 8" id="KW-0732">Signal</keyword>
<evidence type="ECO:0000256" key="8">
    <source>
        <dbReference type="SAM" id="SignalP"/>
    </source>
</evidence>
<dbReference type="AlphaFoldDB" id="A0A8B8DHB0"/>